<proteinExistence type="inferred from homology"/>
<evidence type="ECO:0000256" key="2">
    <source>
        <dbReference type="ARBA" id="ARBA00004644"/>
    </source>
</evidence>
<feature type="transmembrane region" description="Helical" evidence="11">
    <location>
        <begin position="90"/>
        <end position="114"/>
    </location>
</feature>
<keyword evidence="5" id="KW-0967">Endosome</keyword>
<keyword evidence="14" id="KW-1185">Reference proteome</keyword>
<evidence type="ECO:0000256" key="5">
    <source>
        <dbReference type="ARBA" id="ARBA00022753"/>
    </source>
</evidence>
<keyword evidence="10" id="KW-0968">Cytoplasmic vesicle</keyword>
<dbReference type="PANTHER" id="PTHR31937:SF2">
    <property type="entry name" value="TRANSMEMBRANE PROTEIN 163"/>
    <property type="match status" value="1"/>
</dbReference>
<comment type="similarity">
    <text evidence="3">Belongs to the TMEM163 family.</text>
</comment>
<organism evidence="13 14">
    <name type="scientific">Stephanodiscus triporus</name>
    <dbReference type="NCBI Taxonomy" id="2934178"/>
    <lineage>
        <taxon>Eukaryota</taxon>
        <taxon>Sar</taxon>
        <taxon>Stramenopiles</taxon>
        <taxon>Ochrophyta</taxon>
        <taxon>Bacillariophyta</taxon>
        <taxon>Coscinodiscophyceae</taxon>
        <taxon>Thalassiosirophycidae</taxon>
        <taxon>Stephanodiscales</taxon>
        <taxon>Stephanodiscaceae</taxon>
        <taxon>Stephanodiscus</taxon>
    </lineage>
</organism>
<feature type="transmembrane region" description="Helical" evidence="11">
    <location>
        <begin position="183"/>
        <end position="203"/>
    </location>
</feature>
<evidence type="ECO:0000256" key="6">
    <source>
        <dbReference type="ARBA" id="ARBA00022833"/>
    </source>
</evidence>
<dbReference type="InterPro" id="IPR027469">
    <property type="entry name" value="Cation_efflux_TMD_sf"/>
</dbReference>
<evidence type="ECO:0000313" key="14">
    <source>
        <dbReference type="Proteomes" id="UP001530315"/>
    </source>
</evidence>
<dbReference type="Pfam" id="PF01545">
    <property type="entry name" value="Cation_efflux"/>
    <property type="match status" value="1"/>
</dbReference>
<sequence>MTFPGRWWHEPDAQDAFRLTWVSLFFEISAGIGGIVGYMKTDSSLILAFGLENFVDLLSSLVVLWRFYCPHGFDEAKLAKLKKRELRADVALSIIIGILGLFLICVGIVDIVLTEKDDDFDLLFVVSIVSLIVCGALMMIKFKYAADLDSKSLYMDGICSLIGVCLSASLILTTAIMESFPGAWYIDPVASLVLGIGAAVYGFKIVIEMILSGVPIYHKDWWNIGELTQTQTDTSVTTGKIDEHEVI</sequence>
<evidence type="ECO:0000256" key="1">
    <source>
        <dbReference type="ARBA" id="ARBA00004146"/>
    </source>
</evidence>
<evidence type="ECO:0000259" key="12">
    <source>
        <dbReference type="Pfam" id="PF01545"/>
    </source>
</evidence>
<evidence type="ECO:0000256" key="9">
    <source>
        <dbReference type="ARBA" id="ARBA00023136"/>
    </source>
</evidence>
<keyword evidence="9 11" id="KW-0472">Membrane</keyword>
<evidence type="ECO:0000256" key="10">
    <source>
        <dbReference type="ARBA" id="ARBA00023329"/>
    </source>
</evidence>
<keyword evidence="4 11" id="KW-0812">Transmembrane</keyword>
<feature type="transmembrane region" description="Helical" evidence="11">
    <location>
        <begin position="120"/>
        <end position="140"/>
    </location>
</feature>
<feature type="transmembrane region" description="Helical" evidence="11">
    <location>
        <begin position="152"/>
        <end position="177"/>
    </location>
</feature>
<comment type="subcellular location">
    <subcellularLocation>
        <location evidence="2">Cytoplasmic vesicle</location>
        <location evidence="2">Secretory vesicle</location>
        <location evidence="2">Synaptic vesicle membrane</location>
        <topology evidence="2">Multi-pass membrane protein</topology>
    </subcellularLocation>
    <subcellularLocation>
        <location evidence="1">Early endosome membrane</location>
    </subcellularLocation>
</comment>
<dbReference type="AlphaFoldDB" id="A0ABD3QG60"/>
<evidence type="ECO:0000256" key="11">
    <source>
        <dbReference type="SAM" id="Phobius"/>
    </source>
</evidence>
<protein>
    <recommendedName>
        <fullName evidence="12">Cation efflux protein transmembrane domain-containing protein</fullName>
    </recommendedName>
</protein>
<comment type="caution">
    <text evidence="13">The sequence shown here is derived from an EMBL/GenBank/DDBJ whole genome shotgun (WGS) entry which is preliminary data.</text>
</comment>
<dbReference type="Proteomes" id="UP001530315">
    <property type="component" value="Unassembled WGS sequence"/>
</dbReference>
<evidence type="ECO:0000256" key="7">
    <source>
        <dbReference type="ARBA" id="ARBA00022989"/>
    </source>
</evidence>
<feature type="domain" description="Cation efflux protein transmembrane" evidence="12">
    <location>
        <begin position="21"/>
        <end position="210"/>
    </location>
</feature>
<name>A0ABD3QG60_9STRA</name>
<keyword evidence="7 11" id="KW-1133">Transmembrane helix</keyword>
<keyword evidence="8" id="KW-0770">Synapse</keyword>
<dbReference type="SUPFAM" id="SSF161111">
    <property type="entry name" value="Cation efflux protein transmembrane domain-like"/>
    <property type="match status" value="1"/>
</dbReference>
<reference evidence="13 14" key="1">
    <citation type="submission" date="2024-10" db="EMBL/GenBank/DDBJ databases">
        <title>Updated reference genomes for cyclostephanoid diatoms.</title>
        <authorList>
            <person name="Roberts W.R."/>
            <person name="Alverson A.J."/>
        </authorList>
    </citation>
    <scope>NUCLEOTIDE SEQUENCE [LARGE SCALE GENOMIC DNA]</scope>
    <source>
        <strain evidence="13 14">AJA276-08</strain>
    </source>
</reference>
<dbReference type="PANTHER" id="PTHR31937">
    <property type="entry name" value="TRANSMEMBRANE PROTEIN 163"/>
    <property type="match status" value="1"/>
</dbReference>
<feature type="transmembrane region" description="Helical" evidence="11">
    <location>
        <begin position="21"/>
        <end position="39"/>
    </location>
</feature>
<dbReference type="EMBL" id="JALLAZ020000297">
    <property type="protein sequence ID" value="KAL3798456.1"/>
    <property type="molecule type" value="Genomic_DNA"/>
</dbReference>
<dbReference type="InterPro" id="IPR026765">
    <property type="entry name" value="Tmem163"/>
</dbReference>
<dbReference type="Gene3D" id="1.20.1510.10">
    <property type="entry name" value="Cation efflux protein transmembrane domain"/>
    <property type="match status" value="1"/>
</dbReference>
<keyword evidence="6" id="KW-0862">Zinc</keyword>
<dbReference type="GO" id="GO:0031901">
    <property type="term" value="C:early endosome membrane"/>
    <property type="evidence" value="ECO:0007669"/>
    <property type="project" value="UniProtKB-SubCell"/>
</dbReference>
<evidence type="ECO:0000256" key="3">
    <source>
        <dbReference type="ARBA" id="ARBA00008731"/>
    </source>
</evidence>
<accession>A0ABD3QG60</accession>
<dbReference type="InterPro" id="IPR058533">
    <property type="entry name" value="Cation_efflux_TM"/>
</dbReference>
<evidence type="ECO:0000313" key="13">
    <source>
        <dbReference type="EMBL" id="KAL3798456.1"/>
    </source>
</evidence>
<evidence type="ECO:0000256" key="8">
    <source>
        <dbReference type="ARBA" id="ARBA00023018"/>
    </source>
</evidence>
<gene>
    <name evidence="13" type="ORF">ACHAW5_007408</name>
</gene>
<evidence type="ECO:0000256" key="4">
    <source>
        <dbReference type="ARBA" id="ARBA00022692"/>
    </source>
</evidence>